<protein>
    <submittedName>
        <fullName evidence="2">Uncharacterized protein</fullName>
    </submittedName>
</protein>
<feature type="compositionally biased region" description="Acidic residues" evidence="1">
    <location>
        <begin position="233"/>
        <end position="244"/>
    </location>
</feature>
<dbReference type="Proteomes" id="UP000053599">
    <property type="component" value="Unassembled WGS sequence"/>
</dbReference>
<organism evidence="2 3">
    <name type="scientific">Exophiala sideris</name>
    <dbReference type="NCBI Taxonomy" id="1016849"/>
    <lineage>
        <taxon>Eukaryota</taxon>
        <taxon>Fungi</taxon>
        <taxon>Dikarya</taxon>
        <taxon>Ascomycota</taxon>
        <taxon>Pezizomycotina</taxon>
        <taxon>Eurotiomycetes</taxon>
        <taxon>Chaetothyriomycetidae</taxon>
        <taxon>Chaetothyriales</taxon>
        <taxon>Herpotrichiellaceae</taxon>
        <taxon>Exophiala</taxon>
    </lineage>
</organism>
<dbReference type="EMBL" id="KN846951">
    <property type="protein sequence ID" value="KIV85804.1"/>
    <property type="molecule type" value="Genomic_DNA"/>
</dbReference>
<dbReference type="HOGENOM" id="CLU_056765_1_0_1"/>
<evidence type="ECO:0000313" key="3">
    <source>
        <dbReference type="Proteomes" id="UP000053599"/>
    </source>
</evidence>
<dbReference type="AlphaFoldDB" id="A0A0D1YW70"/>
<proteinExistence type="predicted"/>
<name>A0A0D1YW70_9EURO</name>
<evidence type="ECO:0000313" key="2">
    <source>
        <dbReference type="EMBL" id="KIV85804.1"/>
    </source>
</evidence>
<accession>A0A0D1YW70</accession>
<gene>
    <name evidence="2" type="ORF">PV11_01461</name>
</gene>
<evidence type="ECO:0000256" key="1">
    <source>
        <dbReference type="SAM" id="MobiDB-lite"/>
    </source>
</evidence>
<dbReference type="OrthoDB" id="4137752at2759"/>
<reference evidence="2 3" key="1">
    <citation type="submission" date="2015-01" db="EMBL/GenBank/DDBJ databases">
        <title>The Genome Sequence of Exophiala sideris CBS121828.</title>
        <authorList>
            <consortium name="The Broad Institute Genomics Platform"/>
            <person name="Cuomo C."/>
            <person name="de Hoog S."/>
            <person name="Gorbushina A."/>
            <person name="Stielow B."/>
            <person name="Teixiera M."/>
            <person name="Abouelleil A."/>
            <person name="Chapman S.B."/>
            <person name="Priest M."/>
            <person name="Young S.K."/>
            <person name="Wortman J."/>
            <person name="Nusbaum C."/>
            <person name="Birren B."/>
        </authorList>
    </citation>
    <scope>NUCLEOTIDE SEQUENCE [LARGE SCALE GENOMIC DNA]</scope>
    <source>
        <strain evidence="2 3">CBS 121828</strain>
    </source>
</reference>
<feature type="region of interest" description="Disordered" evidence="1">
    <location>
        <begin position="233"/>
        <end position="266"/>
    </location>
</feature>
<sequence>MATSHPTLLAGTHPANTPNNQAPSDLIAFFTHSTEHPQGQIFFAVKPAANEHNSTSPLKLKRPVDPLKTRQSLEALTPCTFYVQYPCKTKCRSLGICIHYQFVIGCRRCPDGLRCARCVGSPGAQQAIHASRPCPLHQDLAQPNPIENRPEDFLATDAQKALCDDVLRRATEGRWDDVPDPETKRDDVMGGMEVGLNGFQWDGEHVQESTHTETQRPGNVRVTGGLMDTVMEDDADADDKDDDEKTVTGKSIVEVPTHASRQPSGFASRTVSPILLGGPLGMLTCTYAANSRRAG</sequence>